<dbReference type="Gramene" id="AUR62033600-RA">
    <property type="protein sequence ID" value="AUR62033600-RA:cds"/>
    <property type="gene ID" value="AUR62033600"/>
</dbReference>
<organism evidence="2 3">
    <name type="scientific">Chenopodium quinoa</name>
    <name type="common">Quinoa</name>
    <dbReference type="NCBI Taxonomy" id="63459"/>
    <lineage>
        <taxon>Eukaryota</taxon>
        <taxon>Viridiplantae</taxon>
        <taxon>Streptophyta</taxon>
        <taxon>Embryophyta</taxon>
        <taxon>Tracheophyta</taxon>
        <taxon>Spermatophyta</taxon>
        <taxon>Magnoliopsida</taxon>
        <taxon>eudicotyledons</taxon>
        <taxon>Gunneridae</taxon>
        <taxon>Pentapetalae</taxon>
        <taxon>Caryophyllales</taxon>
        <taxon>Chenopodiaceae</taxon>
        <taxon>Chenopodioideae</taxon>
        <taxon>Atripliceae</taxon>
        <taxon>Chenopodium</taxon>
    </lineage>
</organism>
<accession>A0A803MQP9</accession>
<reference evidence="2" key="2">
    <citation type="submission" date="2021-03" db="UniProtKB">
        <authorList>
            <consortium name="EnsemblPlants"/>
        </authorList>
    </citation>
    <scope>IDENTIFICATION</scope>
</reference>
<dbReference type="InterPro" id="IPR013103">
    <property type="entry name" value="RVT_2"/>
</dbReference>
<proteinExistence type="predicted"/>
<dbReference type="EnsemblPlants" id="AUR62033600-RA">
    <property type="protein sequence ID" value="AUR62033600-RA:cds"/>
    <property type="gene ID" value="AUR62033600"/>
</dbReference>
<name>A0A803MQP9_CHEQI</name>
<dbReference type="Pfam" id="PF07727">
    <property type="entry name" value="RVT_2"/>
    <property type="match status" value="1"/>
</dbReference>
<sequence>MEEEMQSLHKNKTWEVVPFPVGKTAIGHAMIIASKSKVGIDRLKIQLNEEFETKVLGAAKKKLGMEIRRERSRRKLFFSQKGHIQRVIEKFGMKGAKSVMTPLAPHFKFFGKQSPTTAQDKAYMDNVPYASGVGSMV</sequence>
<evidence type="ECO:0000259" key="1">
    <source>
        <dbReference type="Pfam" id="PF07727"/>
    </source>
</evidence>
<protein>
    <recommendedName>
        <fullName evidence="1">Reverse transcriptase Ty1/copia-type domain-containing protein</fullName>
    </recommendedName>
</protein>
<keyword evidence="3" id="KW-1185">Reference proteome</keyword>
<feature type="domain" description="Reverse transcriptase Ty1/copia-type" evidence="1">
    <location>
        <begin position="30"/>
        <end position="104"/>
    </location>
</feature>
<dbReference type="Proteomes" id="UP000596660">
    <property type="component" value="Unplaced"/>
</dbReference>
<dbReference type="OMA" id="AIGHAMI"/>
<evidence type="ECO:0000313" key="2">
    <source>
        <dbReference type="EnsemblPlants" id="AUR62033600-RA:cds"/>
    </source>
</evidence>
<dbReference type="AlphaFoldDB" id="A0A803MQP9"/>
<evidence type="ECO:0000313" key="3">
    <source>
        <dbReference type="Proteomes" id="UP000596660"/>
    </source>
</evidence>
<reference evidence="2" key="1">
    <citation type="journal article" date="2017" name="Nature">
        <title>The genome of Chenopodium quinoa.</title>
        <authorList>
            <person name="Jarvis D.E."/>
            <person name="Ho Y.S."/>
            <person name="Lightfoot D.J."/>
            <person name="Schmoeckel S.M."/>
            <person name="Li B."/>
            <person name="Borm T.J.A."/>
            <person name="Ohyanagi H."/>
            <person name="Mineta K."/>
            <person name="Michell C.T."/>
            <person name="Saber N."/>
            <person name="Kharbatia N.M."/>
            <person name="Rupper R.R."/>
            <person name="Sharp A.R."/>
            <person name="Dally N."/>
            <person name="Boughton B.A."/>
            <person name="Woo Y.H."/>
            <person name="Gao G."/>
            <person name="Schijlen E.G.W.M."/>
            <person name="Guo X."/>
            <person name="Momin A.A."/>
            <person name="Negrao S."/>
            <person name="Al-Babili S."/>
            <person name="Gehring C."/>
            <person name="Roessner U."/>
            <person name="Jung C."/>
            <person name="Murphy K."/>
            <person name="Arold S.T."/>
            <person name="Gojobori T."/>
            <person name="van der Linden C.G."/>
            <person name="van Loo E.N."/>
            <person name="Jellen E.N."/>
            <person name="Maughan P.J."/>
            <person name="Tester M."/>
        </authorList>
    </citation>
    <scope>NUCLEOTIDE SEQUENCE [LARGE SCALE GENOMIC DNA]</scope>
    <source>
        <strain evidence="2">cv. PI 614886</strain>
    </source>
</reference>